<evidence type="ECO:0000259" key="8">
    <source>
        <dbReference type="Pfam" id="PF01757"/>
    </source>
</evidence>
<feature type="transmembrane region" description="Helical" evidence="7">
    <location>
        <begin position="12"/>
        <end position="33"/>
    </location>
</feature>
<proteinExistence type="inferred from homology"/>
<evidence type="ECO:0000313" key="10">
    <source>
        <dbReference type="Proteomes" id="UP000664357"/>
    </source>
</evidence>
<feature type="transmembrane region" description="Helical" evidence="7">
    <location>
        <begin position="188"/>
        <end position="207"/>
    </location>
</feature>
<comment type="similarity">
    <text evidence="2">Belongs to the acyltransferase 3 family.</text>
</comment>
<feature type="transmembrane region" description="Helical" evidence="7">
    <location>
        <begin position="87"/>
        <end position="110"/>
    </location>
</feature>
<dbReference type="EMBL" id="JAFREL020000007">
    <property type="protein sequence ID" value="MEO1772993.1"/>
    <property type="molecule type" value="Genomic_DNA"/>
</dbReference>
<name>A0ABV0EZB6_9ENTE</name>
<dbReference type="Proteomes" id="UP000664357">
    <property type="component" value="Unassembled WGS sequence"/>
</dbReference>
<reference evidence="9 10" key="1">
    <citation type="submission" date="2024-02" db="EMBL/GenBank/DDBJ databases">
        <title>The Genome Sequence of Enterococcus sp. DIV0159.</title>
        <authorList>
            <person name="Earl A."/>
            <person name="Manson A."/>
            <person name="Gilmore M."/>
            <person name="Sanders J."/>
            <person name="Shea T."/>
            <person name="Howe W."/>
            <person name="Livny J."/>
            <person name="Cuomo C."/>
            <person name="Neafsey D."/>
            <person name="Birren B."/>
        </authorList>
    </citation>
    <scope>NUCLEOTIDE SEQUENCE [LARGE SCALE GENOMIC DNA]</scope>
    <source>
        <strain evidence="9 10">665A</strain>
    </source>
</reference>
<dbReference type="PANTHER" id="PTHR40074:SF2">
    <property type="entry name" value="O-ACETYLTRANSFERASE WECH"/>
    <property type="match status" value="1"/>
</dbReference>
<dbReference type="PANTHER" id="PTHR40074">
    <property type="entry name" value="O-ACETYLTRANSFERASE WECH"/>
    <property type="match status" value="1"/>
</dbReference>
<keyword evidence="5 7" id="KW-1133">Transmembrane helix</keyword>
<feature type="transmembrane region" description="Helical" evidence="7">
    <location>
        <begin position="252"/>
        <end position="270"/>
    </location>
</feature>
<keyword evidence="6 7" id="KW-0472">Membrane</keyword>
<evidence type="ECO:0000256" key="7">
    <source>
        <dbReference type="SAM" id="Phobius"/>
    </source>
</evidence>
<feature type="transmembrane region" description="Helical" evidence="7">
    <location>
        <begin position="316"/>
        <end position="336"/>
    </location>
</feature>
<gene>
    <name evidence="9" type="ORF">JZO67_004976</name>
</gene>
<feature type="transmembrane region" description="Helical" evidence="7">
    <location>
        <begin position="159"/>
        <end position="176"/>
    </location>
</feature>
<feature type="domain" description="Acyltransferase 3" evidence="8">
    <location>
        <begin position="12"/>
        <end position="320"/>
    </location>
</feature>
<feature type="transmembrane region" description="Helical" evidence="7">
    <location>
        <begin position="219"/>
        <end position="240"/>
    </location>
</feature>
<evidence type="ECO:0000256" key="6">
    <source>
        <dbReference type="ARBA" id="ARBA00023136"/>
    </source>
</evidence>
<evidence type="ECO:0000256" key="3">
    <source>
        <dbReference type="ARBA" id="ARBA00022475"/>
    </source>
</evidence>
<keyword evidence="4 7" id="KW-0812">Transmembrane</keyword>
<protein>
    <recommendedName>
        <fullName evidence="8">Acyltransferase 3 domain-containing protein</fullName>
    </recommendedName>
</protein>
<sequence length="342" mass="39640">MESKTAKLKERNYSIDYVKLVACISVIAVHFRLNLIELIPLDTFGPTTSFSLAVIYQFFITCVPLFLISTGFLTYGKSYSISYYKRIMKFFSLYVLCSLVTYFVMNRYFGKVLPILDIVKAIEFYNLIPYSWYIEMYLGFALIIPFLGLLMERVDKNEAFYFLVTLLFLVSLPLLINSNPKLNSYIHLPASWTSLFPFVYYVIGAIIKKYYQEIKLKSSQVTFLMGIYFLVIMLGIYINYINATPMVGGAEGGYGSLIIVVQSTSLFLLISHFFKSKNSFVAHISKLTLPIYLMSYLVDQIVYRLFINLLGNPKSLFFFLYSYSYMCLYTECIICIHSKLYK</sequence>
<evidence type="ECO:0000313" key="9">
    <source>
        <dbReference type="EMBL" id="MEO1772993.1"/>
    </source>
</evidence>
<keyword evidence="3" id="KW-1003">Cell membrane</keyword>
<evidence type="ECO:0000256" key="5">
    <source>
        <dbReference type="ARBA" id="ARBA00022989"/>
    </source>
</evidence>
<dbReference type="Pfam" id="PF01757">
    <property type="entry name" value="Acyl_transf_3"/>
    <property type="match status" value="1"/>
</dbReference>
<evidence type="ECO:0000256" key="4">
    <source>
        <dbReference type="ARBA" id="ARBA00022692"/>
    </source>
</evidence>
<evidence type="ECO:0000256" key="2">
    <source>
        <dbReference type="ARBA" id="ARBA00007400"/>
    </source>
</evidence>
<dbReference type="RefSeq" id="WP_207705082.1">
    <property type="nucleotide sequence ID" value="NZ_JAFREL020000007.1"/>
</dbReference>
<dbReference type="InterPro" id="IPR002656">
    <property type="entry name" value="Acyl_transf_3_dom"/>
</dbReference>
<feature type="transmembrane region" description="Helical" evidence="7">
    <location>
        <begin position="130"/>
        <end position="150"/>
    </location>
</feature>
<feature type="transmembrane region" description="Helical" evidence="7">
    <location>
        <begin position="53"/>
        <end position="75"/>
    </location>
</feature>
<comment type="caution">
    <text evidence="9">The sequence shown here is derived from an EMBL/GenBank/DDBJ whole genome shotgun (WGS) entry which is preliminary data.</text>
</comment>
<accession>A0ABV0EZB6</accession>
<organism evidence="9 10">
    <name type="scientific">Candidatus Enterococcus ferrettii</name>
    <dbReference type="NCBI Taxonomy" id="2815324"/>
    <lineage>
        <taxon>Bacteria</taxon>
        <taxon>Bacillati</taxon>
        <taxon>Bacillota</taxon>
        <taxon>Bacilli</taxon>
        <taxon>Lactobacillales</taxon>
        <taxon>Enterococcaceae</taxon>
        <taxon>Enterococcus</taxon>
    </lineage>
</organism>
<evidence type="ECO:0000256" key="1">
    <source>
        <dbReference type="ARBA" id="ARBA00004651"/>
    </source>
</evidence>
<keyword evidence="10" id="KW-1185">Reference proteome</keyword>
<comment type="subcellular location">
    <subcellularLocation>
        <location evidence="1">Cell membrane</location>
        <topology evidence="1">Multi-pass membrane protein</topology>
    </subcellularLocation>
</comment>